<keyword evidence="3" id="KW-0489">Methyltransferase</keyword>
<organism evidence="3 4">
    <name type="scientific">Apiospora aurea</name>
    <dbReference type="NCBI Taxonomy" id="335848"/>
    <lineage>
        <taxon>Eukaryota</taxon>
        <taxon>Fungi</taxon>
        <taxon>Dikarya</taxon>
        <taxon>Ascomycota</taxon>
        <taxon>Pezizomycotina</taxon>
        <taxon>Sordariomycetes</taxon>
        <taxon>Xylariomycetidae</taxon>
        <taxon>Amphisphaeriales</taxon>
        <taxon>Apiosporaceae</taxon>
        <taxon>Apiospora</taxon>
    </lineage>
</organism>
<dbReference type="Pfam" id="PF13489">
    <property type="entry name" value="Methyltransf_23"/>
    <property type="match status" value="1"/>
</dbReference>
<feature type="compositionally biased region" description="Basic and acidic residues" evidence="2">
    <location>
        <begin position="10"/>
        <end position="20"/>
    </location>
</feature>
<sequence length="430" mass="48544">MSGSQTGGDKPIKLEDKSGDKSPAPGDSKTGTILQGGSHGELTELMEFNPDEFLPEDVPVIDPKYLDPDLVSATALPRVRLASRRNNGFRRRSTENPAARRSLSPTRSRESPEDCITDIRKGSKYFLPNDAAEQDRLDLQHRAFTVLLGDRLYLAPIKEPRRVLDLATGTGIWAIDFAREHPQAEVIGTDLSLIQPETALPNVKFIREDVDDPWVFPYKFDYIHARHCLTCFDNPKGVMEQAFQFLEPGGWIEYLDGKRAWMALTRVRWLHGGSLWPRPATDRNMPIGTAIQRWAQLFSQGMIRKGRNPNVAKSYKRWMQEIGFVDAVERVLAAPQGGWAKDPKLKLAGREHANADRRFIERDIYDGVRGISFAMLRSAGMSTEEIDKMVDEVRLDLLSPHVHTYVPIRCVYARKPLDGEVVGSTKDRDP</sequence>
<feature type="region of interest" description="Disordered" evidence="2">
    <location>
        <begin position="86"/>
        <end position="114"/>
    </location>
</feature>
<dbReference type="RefSeq" id="XP_066695526.1">
    <property type="nucleotide sequence ID" value="XM_066848830.1"/>
</dbReference>
<dbReference type="GeneID" id="92081892"/>
<keyword evidence="4" id="KW-1185">Reference proteome</keyword>
<reference evidence="3 4" key="1">
    <citation type="submission" date="2023-01" db="EMBL/GenBank/DDBJ databases">
        <title>Analysis of 21 Apiospora genomes using comparative genomics revels a genus with tremendous synthesis potential of carbohydrate active enzymes and secondary metabolites.</title>
        <authorList>
            <person name="Sorensen T."/>
        </authorList>
    </citation>
    <scope>NUCLEOTIDE SEQUENCE [LARGE SCALE GENOMIC DNA]</scope>
    <source>
        <strain evidence="3 4">CBS 24483</strain>
    </source>
</reference>
<gene>
    <name evidence="3" type="ORF">PG986_012608</name>
</gene>
<comment type="similarity">
    <text evidence="1">Belongs to the methyltransferase superfamily. LaeA methyltransferase family.</text>
</comment>
<dbReference type="InterPro" id="IPR029063">
    <property type="entry name" value="SAM-dependent_MTases_sf"/>
</dbReference>
<evidence type="ECO:0000256" key="2">
    <source>
        <dbReference type="SAM" id="MobiDB-lite"/>
    </source>
</evidence>
<proteinExistence type="inferred from homology"/>
<feature type="non-terminal residue" evidence="3">
    <location>
        <position position="430"/>
    </location>
</feature>
<dbReference type="Proteomes" id="UP001391051">
    <property type="component" value="Unassembled WGS sequence"/>
</dbReference>
<evidence type="ECO:0000313" key="4">
    <source>
        <dbReference type="Proteomes" id="UP001391051"/>
    </source>
</evidence>
<dbReference type="PANTHER" id="PTHR43591">
    <property type="entry name" value="METHYLTRANSFERASE"/>
    <property type="match status" value="1"/>
</dbReference>
<dbReference type="CDD" id="cd02440">
    <property type="entry name" value="AdoMet_MTases"/>
    <property type="match status" value="1"/>
</dbReference>
<keyword evidence="3" id="KW-0808">Transferase</keyword>
<dbReference type="GO" id="GO:0032259">
    <property type="term" value="P:methylation"/>
    <property type="evidence" value="ECO:0007669"/>
    <property type="project" value="UniProtKB-KW"/>
</dbReference>
<protein>
    <submittedName>
        <fullName evidence="3">S-adenosyl-L-methionine-dependent methyltransferase</fullName>
    </submittedName>
</protein>
<dbReference type="EMBL" id="JAQQWE010000008">
    <property type="protein sequence ID" value="KAK7943495.1"/>
    <property type="molecule type" value="Genomic_DNA"/>
</dbReference>
<feature type="region of interest" description="Disordered" evidence="2">
    <location>
        <begin position="1"/>
        <end position="39"/>
    </location>
</feature>
<name>A0ABR1Q0G8_9PEZI</name>
<comment type="caution">
    <text evidence="3">The sequence shown here is derived from an EMBL/GenBank/DDBJ whole genome shotgun (WGS) entry which is preliminary data.</text>
</comment>
<accession>A0ABR1Q0G8</accession>
<dbReference type="Gene3D" id="3.40.50.150">
    <property type="entry name" value="Vaccinia Virus protein VP39"/>
    <property type="match status" value="1"/>
</dbReference>
<dbReference type="SUPFAM" id="SSF53335">
    <property type="entry name" value="S-adenosyl-L-methionine-dependent methyltransferases"/>
    <property type="match status" value="1"/>
</dbReference>
<dbReference type="GO" id="GO:0008168">
    <property type="term" value="F:methyltransferase activity"/>
    <property type="evidence" value="ECO:0007669"/>
    <property type="project" value="UniProtKB-KW"/>
</dbReference>
<evidence type="ECO:0000256" key="1">
    <source>
        <dbReference type="ARBA" id="ARBA00038158"/>
    </source>
</evidence>
<dbReference type="PANTHER" id="PTHR43591:SF102">
    <property type="entry name" value="S-ADENOSYL-L-METHIONINE-DEPENDENT METHYLTRANSFERASE"/>
    <property type="match status" value="1"/>
</dbReference>
<evidence type="ECO:0000313" key="3">
    <source>
        <dbReference type="EMBL" id="KAK7943495.1"/>
    </source>
</evidence>